<sequence>MFEQVLAHEGEEEELPISPLGETLDQRLKGLSLLGLELATGLALFLIILAVFWKKKTEKAKWFLYLGIALPIVLATLFLAGSTVYLNLTSITGGPVHWHADFQVWACGKELDLIDPAGIANRVGSPVFHEHGDDRIHVEGVVTDLEDVALKNFFGFVGGELRDDHFTFPTNNKLYEYENGDLCPDGKAGTLQAFVWKTDVAKGEFHQEKLEHPDDYVVSPYGNVPPGDCLIIEFGEKKDRTDKLCNFYKVEESKGELKRR</sequence>
<reference evidence="2 3" key="1">
    <citation type="submission" date="2015-05" db="EMBL/GenBank/DDBJ databases">
        <title>Critical biogeochemical functions in the subsurface are associated with bacteria from new phyla and little studied lineages.</title>
        <authorList>
            <person name="Hug L.A."/>
            <person name="Thomas B.C."/>
            <person name="Sharon I."/>
            <person name="Brown C.T."/>
            <person name="Sharma R."/>
            <person name="Hettich R.L."/>
            <person name="Wilkins M.J."/>
            <person name="Williams K.H."/>
            <person name="Singh A."/>
            <person name="Banfield J.F."/>
        </authorList>
    </citation>
    <scope>NUCLEOTIDE SEQUENCE [LARGE SCALE GENOMIC DNA]</scope>
    <source>
        <strain evidence="2">CSP1-7</strain>
    </source>
</reference>
<protein>
    <submittedName>
        <fullName evidence="2">Gwc1 protein</fullName>
    </submittedName>
</protein>
<comment type="caution">
    <text evidence="2">The sequence shown here is derived from an EMBL/GenBank/DDBJ whole genome shotgun (WGS) entry which is preliminary data.</text>
</comment>
<keyword evidence="1" id="KW-0472">Membrane</keyword>
<dbReference type="EMBL" id="LDXK01000003">
    <property type="protein sequence ID" value="KRT67384.1"/>
    <property type="molecule type" value="Genomic_DNA"/>
</dbReference>
<feature type="transmembrane region" description="Helical" evidence="1">
    <location>
        <begin position="62"/>
        <end position="86"/>
    </location>
</feature>
<proteinExistence type="predicted"/>
<accession>A0A0T5ZX59</accession>
<keyword evidence="1" id="KW-1133">Transmembrane helix</keyword>
<organism evidence="2 3">
    <name type="scientific">candidate division WWE3 bacterium CSP1-7</name>
    <dbReference type="NCBI Taxonomy" id="1576480"/>
    <lineage>
        <taxon>Bacteria</taxon>
        <taxon>Katanobacteria</taxon>
    </lineage>
</organism>
<evidence type="ECO:0000313" key="2">
    <source>
        <dbReference type="EMBL" id="KRT67384.1"/>
    </source>
</evidence>
<name>A0A0T5ZX59_UNCKA</name>
<evidence type="ECO:0000313" key="3">
    <source>
        <dbReference type="Proteomes" id="UP000051297"/>
    </source>
</evidence>
<dbReference type="STRING" id="1576480.XU08_C0003G0057"/>
<dbReference type="Proteomes" id="UP000051297">
    <property type="component" value="Unassembled WGS sequence"/>
</dbReference>
<dbReference type="AlphaFoldDB" id="A0A0T5ZX59"/>
<feature type="transmembrane region" description="Helical" evidence="1">
    <location>
        <begin position="31"/>
        <end position="53"/>
    </location>
</feature>
<keyword evidence="1" id="KW-0812">Transmembrane</keyword>
<evidence type="ECO:0000256" key="1">
    <source>
        <dbReference type="SAM" id="Phobius"/>
    </source>
</evidence>
<gene>
    <name evidence="2" type="primary">gwc1</name>
    <name evidence="2" type="ORF">XU08_C0003G0057</name>
</gene>